<name>A0A9E8MV89_9FLAO</name>
<sequence>MAFYPDAVLDLLASPILMAIARDICGPDAVPLQCDALFKHNHLESEISWHQDALHARKFPYLNVGIYLDDAPLGDGCLQYITKSQHKKQDIGKLVSQYGWDLPDMVKVPVKAGDILIQDMMVLHGSQMKRDPGVRRTIYVEMRPATAVLDQGAQSREWMALRKRWMGIVLRRSKSKWPEDSYTALTKDLKSDSEEIEKILRLREPPIPANYGL</sequence>
<evidence type="ECO:0000313" key="2">
    <source>
        <dbReference type="EMBL" id="WAC02123.1"/>
    </source>
</evidence>
<dbReference type="AlphaFoldDB" id="A0A9E8MV89"/>
<dbReference type="Gene3D" id="2.60.120.620">
    <property type="entry name" value="q2cbj1_9rhob like domain"/>
    <property type="match status" value="1"/>
</dbReference>
<dbReference type="KEGG" id="lnu:N7U66_20495"/>
<evidence type="ECO:0000256" key="1">
    <source>
        <dbReference type="ARBA" id="ARBA00001954"/>
    </source>
</evidence>
<dbReference type="SUPFAM" id="SSF51197">
    <property type="entry name" value="Clavaminate synthase-like"/>
    <property type="match status" value="1"/>
</dbReference>
<dbReference type="Proteomes" id="UP001164705">
    <property type="component" value="Chromosome"/>
</dbReference>
<dbReference type="PANTHER" id="PTHR20883">
    <property type="entry name" value="PHYTANOYL-COA DIOXYGENASE DOMAIN CONTAINING 1"/>
    <property type="match status" value="1"/>
</dbReference>
<protein>
    <submittedName>
        <fullName evidence="2">Phytanoyl-CoA dioxygenase family protein</fullName>
    </submittedName>
</protein>
<keyword evidence="2" id="KW-0560">Oxidoreductase</keyword>
<dbReference type="Pfam" id="PF05721">
    <property type="entry name" value="PhyH"/>
    <property type="match status" value="1"/>
</dbReference>
<keyword evidence="2" id="KW-0223">Dioxygenase</keyword>
<dbReference type="PANTHER" id="PTHR20883:SF48">
    <property type="entry name" value="ECTOINE DIOXYGENASE"/>
    <property type="match status" value="1"/>
</dbReference>
<dbReference type="RefSeq" id="WP_267676720.1">
    <property type="nucleotide sequence ID" value="NZ_CP113088.1"/>
</dbReference>
<organism evidence="2 3">
    <name type="scientific">Lacinutrix neustonica</name>
    <dbReference type="NCBI Taxonomy" id="2980107"/>
    <lineage>
        <taxon>Bacteria</taxon>
        <taxon>Pseudomonadati</taxon>
        <taxon>Bacteroidota</taxon>
        <taxon>Flavobacteriia</taxon>
        <taxon>Flavobacteriales</taxon>
        <taxon>Flavobacteriaceae</taxon>
        <taxon>Lacinutrix</taxon>
    </lineage>
</organism>
<accession>A0A9E8MV89</accession>
<proteinExistence type="predicted"/>
<dbReference type="GO" id="GO:0016706">
    <property type="term" value="F:2-oxoglutarate-dependent dioxygenase activity"/>
    <property type="evidence" value="ECO:0007669"/>
    <property type="project" value="UniProtKB-ARBA"/>
</dbReference>
<dbReference type="GO" id="GO:0005506">
    <property type="term" value="F:iron ion binding"/>
    <property type="evidence" value="ECO:0007669"/>
    <property type="project" value="UniProtKB-ARBA"/>
</dbReference>
<comment type="cofactor">
    <cofactor evidence="1">
        <name>Fe(2+)</name>
        <dbReference type="ChEBI" id="CHEBI:29033"/>
    </cofactor>
</comment>
<reference evidence="2" key="1">
    <citation type="submission" date="2022-11" db="EMBL/GenBank/DDBJ databases">
        <title>Lacinutrix neustonica HL-RS19T sp. nov., isolated from the surface microlayer sample of brackish Lake Shihwa.</title>
        <authorList>
            <person name="Choi J.Y."/>
            <person name="Hwang C.Y."/>
        </authorList>
    </citation>
    <scope>NUCLEOTIDE SEQUENCE</scope>
    <source>
        <strain evidence="2">HL-RS19</strain>
    </source>
</reference>
<dbReference type="InterPro" id="IPR008775">
    <property type="entry name" value="Phytyl_CoA_dOase-like"/>
</dbReference>
<dbReference type="EMBL" id="CP113088">
    <property type="protein sequence ID" value="WAC02123.1"/>
    <property type="molecule type" value="Genomic_DNA"/>
</dbReference>
<gene>
    <name evidence="2" type="ORF">N7U66_20495</name>
</gene>
<evidence type="ECO:0000313" key="3">
    <source>
        <dbReference type="Proteomes" id="UP001164705"/>
    </source>
</evidence>
<keyword evidence="3" id="KW-1185">Reference proteome</keyword>